<keyword evidence="2" id="KW-0808">Transferase</keyword>
<keyword evidence="4" id="KW-1185">Reference proteome</keyword>
<protein>
    <recommendedName>
        <fullName evidence="5">Glycosyltransferase</fullName>
    </recommendedName>
</protein>
<dbReference type="InterPro" id="IPR002213">
    <property type="entry name" value="UDP_glucos_trans"/>
</dbReference>
<comment type="caution">
    <text evidence="3">The sequence shown here is derived from an EMBL/GenBank/DDBJ whole genome shotgun (WGS) entry which is preliminary data.</text>
</comment>
<accession>A0A835GVJ0</accession>
<dbReference type="Proteomes" id="UP000631114">
    <property type="component" value="Unassembled WGS sequence"/>
</dbReference>
<dbReference type="FunFam" id="3.40.50.2000:FF:000064">
    <property type="entry name" value="Glycosyltransferase"/>
    <property type="match status" value="1"/>
</dbReference>
<gene>
    <name evidence="3" type="ORF">IFM89_004044</name>
</gene>
<dbReference type="Pfam" id="PF00201">
    <property type="entry name" value="UDPGT"/>
    <property type="match status" value="1"/>
</dbReference>
<reference evidence="3 4" key="1">
    <citation type="submission" date="2020-10" db="EMBL/GenBank/DDBJ databases">
        <title>The Coptis chinensis genome and diversification of protoberbering-type alkaloids.</title>
        <authorList>
            <person name="Wang B."/>
            <person name="Shu S."/>
            <person name="Song C."/>
            <person name="Liu Y."/>
        </authorList>
    </citation>
    <scope>NUCLEOTIDE SEQUENCE [LARGE SCALE GENOMIC DNA]</scope>
    <source>
        <strain evidence="3">HL-2020</strain>
        <tissue evidence="3">Leaf</tissue>
    </source>
</reference>
<dbReference type="CDD" id="cd03784">
    <property type="entry name" value="GT1_Gtf-like"/>
    <property type="match status" value="1"/>
</dbReference>
<evidence type="ECO:0000313" key="4">
    <source>
        <dbReference type="Proteomes" id="UP000631114"/>
    </source>
</evidence>
<organism evidence="3 4">
    <name type="scientific">Coptis chinensis</name>
    <dbReference type="NCBI Taxonomy" id="261450"/>
    <lineage>
        <taxon>Eukaryota</taxon>
        <taxon>Viridiplantae</taxon>
        <taxon>Streptophyta</taxon>
        <taxon>Embryophyta</taxon>
        <taxon>Tracheophyta</taxon>
        <taxon>Spermatophyta</taxon>
        <taxon>Magnoliopsida</taxon>
        <taxon>Ranunculales</taxon>
        <taxon>Ranunculaceae</taxon>
        <taxon>Coptidoideae</taxon>
        <taxon>Coptis</taxon>
    </lineage>
</organism>
<dbReference type="SUPFAM" id="SSF53756">
    <property type="entry name" value="UDP-Glycosyltransferase/glycogen phosphorylase"/>
    <property type="match status" value="1"/>
</dbReference>
<evidence type="ECO:0000256" key="1">
    <source>
        <dbReference type="ARBA" id="ARBA00009995"/>
    </source>
</evidence>
<dbReference type="AlphaFoldDB" id="A0A835GVJ0"/>
<sequence length="446" mass="49133">MTLTNSTHILVFPYPAQGHMIALLDLTHQLVIRGLTITILVTPKNLPILNPLLSTHPTIQTLVLPFPIHPSIPPGVENTKDLPNGSFRTMMRVLAELSYPITQWFNSHPSPPVAILSDMFLGWTTNSQFNSRNDPNDENELIPFPNFPNSPNYPWYQLSNLFRTYVKGDPDSEFTRDGLCANMVSWGVIFNSFNELESVYLDHIKNDLGRKRVFAVGPLVPPIDAPKERGGSSSIKVNDLLGWLDTCSDRSVVYVCFGSQVVLNNRQMEELALGLEKSGTRFVWSVKEATTGHVAGEYGVVPSGFEDRVAGRGFVIKGWAPQVVILNHRAVGSFLTHCGWNSLLEAIIAGVPMLTWPMGADQYINSELLVERIGVAVKVCQGGLTVPNADELALKFSESVGENQLLSERAKELSQAALNAVKDGGSSSRDLDGLVRELQLLSVEMK</sequence>
<evidence type="ECO:0000256" key="2">
    <source>
        <dbReference type="ARBA" id="ARBA00022679"/>
    </source>
</evidence>
<evidence type="ECO:0000313" key="3">
    <source>
        <dbReference type="EMBL" id="KAF9587586.1"/>
    </source>
</evidence>
<dbReference type="GO" id="GO:0035251">
    <property type="term" value="F:UDP-glucosyltransferase activity"/>
    <property type="evidence" value="ECO:0007669"/>
    <property type="project" value="TreeGrafter"/>
</dbReference>
<dbReference type="EMBL" id="JADFTS010000009">
    <property type="protein sequence ID" value="KAF9587586.1"/>
    <property type="molecule type" value="Genomic_DNA"/>
</dbReference>
<name>A0A835GVJ0_9MAGN</name>
<proteinExistence type="inferred from homology"/>
<dbReference type="PANTHER" id="PTHR48047:SF8">
    <property type="entry name" value="FLAVONOL 3-O-GLUCOSYLTRANSFERASE UGT89B1"/>
    <property type="match status" value="1"/>
</dbReference>
<evidence type="ECO:0008006" key="5">
    <source>
        <dbReference type="Google" id="ProtNLM"/>
    </source>
</evidence>
<dbReference type="Gene3D" id="3.40.50.2000">
    <property type="entry name" value="Glycogen Phosphorylase B"/>
    <property type="match status" value="3"/>
</dbReference>
<dbReference type="PANTHER" id="PTHR48047">
    <property type="entry name" value="GLYCOSYLTRANSFERASE"/>
    <property type="match status" value="1"/>
</dbReference>
<comment type="similarity">
    <text evidence="1">Belongs to the UDP-glycosyltransferase family.</text>
</comment>
<dbReference type="OrthoDB" id="5835829at2759"/>